<keyword evidence="2" id="KW-1185">Reference proteome</keyword>
<accession>A0ABQ1LNP8</accession>
<dbReference type="InterPro" id="IPR010727">
    <property type="entry name" value="DUF1302"/>
</dbReference>
<dbReference type="Proteomes" id="UP000602004">
    <property type="component" value="Unassembled WGS sequence"/>
</dbReference>
<comment type="caution">
    <text evidence="1">The sequence shown here is derived from an EMBL/GenBank/DDBJ whole genome shotgun (WGS) entry which is preliminary data.</text>
</comment>
<dbReference type="EMBL" id="BMHL01000002">
    <property type="protein sequence ID" value="GGC27149.1"/>
    <property type="molecule type" value="Genomic_DNA"/>
</dbReference>
<evidence type="ECO:0000313" key="2">
    <source>
        <dbReference type="Proteomes" id="UP000602004"/>
    </source>
</evidence>
<organism evidence="1 2">
    <name type="scientific">Paraburkholderia caffeinilytica</name>
    <dbReference type="NCBI Taxonomy" id="1761016"/>
    <lineage>
        <taxon>Bacteria</taxon>
        <taxon>Pseudomonadati</taxon>
        <taxon>Pseudomonadota</taxon>
        <taxon>Betaproteobacteria</taxon>
        <taxon>Burkholderiales</taxon>
        <taxon>Burkholderiaceae</taxon>
        <taxon>Paraburkholderia</taxon>
    </lineage>
</organism>
<evidence type="ECO:0008006" key="3">
    <source>
        <dbReference type="Google" id="ProtNLM"/>
    </source>
</evidence>
<proteinExistence type="predicted"/>
<protein>
    <recommendedName>
        <fullName evidence="3">DUF1302 domain-containing protein</fullName>
    </recommendedName>
</protein>
<name>A0ABQ1LNP8_9BURK</name>
<reference evidence="2" key="1">
    <citation type="journal article" date="2019" name="Int. J. Syst. Evol. Microbiol.">
        <title>The Global Catalogue of Microorganisms (GCM) 10K type strain sequencing project: providing services to taxonomists for standard genome sequencing and annotation.</title>
        <authorList>
            <consortium name="The Broad Institute Genomics Platform"/>
            <consortium name="The Broad Institute Genome Sequencing Center for Infectious Disease"/>
            <person name="Wu L."/>
            <person name="Ma J."/>
        </authorList>
    </citation>
    <scope>NUCLEOTIDE SEQUENCE [LARGE SCALE GENOMIC DNA]</scope>
    <source>
        <strain evidence="2">CGMCC 1.15103</strain>
    </source>
</reference>
<evidence type="ECO:0000313" key="1">
    <source>
        <dbReference type="EMBL" id="GGC27149.1"/>
    </source>
</evidence>
<dbReference type="Pfam" id="PF06980">
    <property type="entry name" value="DUF1302"/>
    <property type="match status" value="1"/>
</dbReference>
<gene>
    <name evidence="1" type="ORF">GCM10011400_11950</name>
</gene>
<sequence length="560" mass="59948">MALASAGSASAFQFSTGSDWNVHWDNTVQANLGMRAQSLDPDIANNPANQASDGKFSKAGDLVTERFSLLSEFDAVYQNTVGVRVSASGWKDFAYNSNALTGPGYTGQSNYYNSTYSPYTKRFYEQGAQLLDAFVFSNFDLAGHQTSLKVGRLNQYWGNSLFLSGMGIAYSQSALDLIKAANSPGTTAKELSIPRAQINFSTQITPTWQLGGQYFLEFQGNRLPEGGTFTGPADLGFDGPQQWFPIGGVPYSLQRLDTNKPSNVSNNFGVTTHWSPAWLDGTAGLYYRRFDETQTAGPVLGGYGANGPLSNVIGSFYRFVYPTDTQLIGFSLDKEIGGISTGLEVSYRKNTGLKTNGGVPVASDNSNASLIARGNTLNVLANAVVGLTPTPFYQAGTALFEVGYTHLLSVTNNAGGRFQSVNNSQACTVALANGSVVPGDENNGCVTRNSVVVAFLFSPQWLQVFPGVDLSMPIFAEYGLIGSTASLGVPVAHRDLTYSIGVSATIQQRYFVTLAYNGNHGNLGTLSTNPANGLSYYSGGNNVGMFNDRNWVSLTFSTTF</sequence>